<sequence length="159" mass="17943">MGGFNDWQKSIEVMCQCRAPKNSYTCMMELTCIDGYTVLRLFFTCEEFGTWPATPTKGFLFKCRCILSECRDVNIRCSPIHQGTSAMVYFEIVGYVLRFSRASVHGILAVFSVTDFIVYLDTLSFDGNEEDTVTGGVTSFVLHESYESGGNGKTSLYWF</sequence>
<protein>
    <submittedName>
        <fullName evidence="1">Uncharacterized protein</fullName>
    </submittedName>
</protein>
<keyword evidence="2" id="KW-1185">Reference proteome</keyword>
<organism evidence="1 2">
    <name type="scientific">Daphnia sinensis</name>
    <dbReference type="NCBI Taxonomy" id="1820382"/>
    <lineage>
        <taxon>Eukaryota</taxon>
        <taxon>Metazoa</taxon>
        <taxon>Ecdysozoa</taxon>
        <taxon>Arthropoda</taxon>
        <taxon>Crustacea</taxon>
        <taxon>Branchiopoda</taxon>
        <taxon>Diplostraca</taxon>
        <taxon>Cladocera</taxon>
        <taxon>Anomopoda</taxon>
        <taxon>Daphniidae</taxon>
        <taxon>Daphnia</taxon>
        <taxon>Daphnia similis group</taxon>
    </lineage>
</organism>
<evidence type="ECO:0000313" key="2">
    <source>
        <dbReference type="Proteomes" id="UP000820818"/>
    </source>
</evidence>
<gene>
    <name evidence="1" type="ORF">GHT06_016068</name>
</gene>
<accession>A0AAD5KRS7</accession>
<dbReference type="AlphaFoldDB" id="A0AAD5KRS7"/>
<name>A0AAD5KRS7_9CRUS</name>
<proteinExistence type="predicted"/>
<dbReference type="EMBL" id="WJBH02000005">
    <property type="protein sequence ID" value="KAI9559279.1"/>
    <property type="molecule type" value="Genomic_DNA"/>
</dbReference>
<dbReference type="Proteomes" id="UP000820818">
    <property type="component" value="Linkage Group LG5"/>
</dbReference>
<reference evidence="1 2" key="1">
    <citation type="submission" date="2022-05" db="EMBL/GenBank/DDBJ databases">
        <title>A multi-omics perspective on studying reproductive biology in Daphnia sinensis.</title>
        <authorList>
            <person name="Jia J."/>
        </authorList>
    </citation>
    <scope>NUCLEOTIDE SEQUENCE [LARGE SCALE GENOMIC DNA]</scope>
    <source>
        <strain evidence="1 2">WSL</strain>
    </source>
</reference>
<comment type="caution">
    <text evidence="1">The sequence shown here is derived from an EMBL/GenBank/DDBJ whole genome shotgun (WGS) entry which is preliminary data.</text>
</comment>
<evidence type="ECO:0000313" key="1">
    <source>
        <dbReference type="EMBL" id="KAI9559279.1"/>
    </source>
</evidence>